<organism evidence="1 2">
    <name type="scientific">Candidatus Beckwithbacteria bacterium CG1_02_47_37</name>
    <dbReference type="NCBI Taxonomy" id="1805034"/>
    <lineage>
        <taxon>Bacteria</taxon>
        <taxon>Candidatus Beckwithiibacteriota</taxon>
    </lineage>
</organism>
<name>A0A1J4RQY4_9BACT</name>
<dbReference type="AlphaFoldDB" id="A0A1J4RQY4"/>
<dbReference type="EMBL" id="MNUI01000077">
    <property type="protein sequence ID" value="OIN88286.1"/>
    <property type="molecule type" value="Genomic_DNA"/>
</dbReference>
<reference evidence="1 2" key="1">
    <citation type="journal article" date="2016" name="Environ. Microbiol.">
        <title>Genomic resolution of a cold subsurface aquifer community provides metabolic insights for novel microbes adapted to high CO concentrations.</title>
        <authorList>
            <person name="Probst A.J."/>
            <person name="Castelle C.J."/>
            <person name="Singh A."/>
            <person name="Brown C.T."/>
            <person name="Anantharaman K."/>
            <person name="Sharon I."/>
            <person name="Hug L.A."/>
            <person name="Burstein D."/>
            <person name="Emerson J.B."/>
            <person name="Thomas B.C."/>
            <person name="Banfield J.F."/>
        </authorList>
    </citation>
    <scope>NUCLEOTIDE SEQUENCE [LARGE SCALE GENOMIC DNA]</scope>
    <source>
        <strain evidence="1">CG1_02_47_37</strain>
    </source>
</reference>
<gene>
    <name evidence="1" type="ORF">AUJ59_04205</name>
</gene>
<sequence length="315" mass="35169">MDREKPNNGIFTLEELALRPAEQPLILKVWDSRNATNFKDKVSGGLWNQTAYLVRALFKKLPVTLQADKPIARLAEPQIVLYPGETGLCVAPTVSDNDLLYFGVDNKPNLSLAEQIEIIIGLSMTNIKLTPDLFLADYNNSQAFALQDHFEAQTNEPFDFSKWVNKIIYNFNNPRLSHYEIGIKTPSKPAPNEQTYDLAMKYVPKLFNQFFPFFHSIGGGQPVLLLGYADGTDDFTVFSGNITNYHGYVSAGSGAPITQLYFFPGKQVTFPFSSNPRAGGNQLETVSAKPGEQLHHQLGPVTKRDLQHLLVEAMI</sequence>
<evidence type="ECO:0000313" key="1">
    <source>
        <dbReference type="EMBL" id="OIN88286.1"/>
    </source>
</evidence>
<protein>
    <submittedName>
        <fullName evidence="1">Uncharacterized protein</fullName>
    </submittedName>
</protein>
<accession>A0A1J4RQY4</accession>
<proteinExistence type="predicted"/>
<evidence type="ECO:0000313" key="2">
    <source>
        <dbReference type="Proteomes" id="UP000183144"/>
    </source>
</evidence>
<dbReference type="Proteomes" id="UP000183144">
    <property type="component" value="Unassembled WGS sequence"/>
</dbReference>
<comment type="caution">
    <text evidence="1">The sequence shown here is derived from an EMBL/GenBank/DDBJ whole genome shotgun (WGS) entry which is preliminary data.</text>
</comment>